<feature type="compositionally biased region" description="Polar residues" evidence="7">
    <location>
        <begin position="746"/>
        <end position="764"/>
    </location>
</feature>
<keyword evidence="2" id="KW-0479">Metal-binding</keyword>
<dbReference type="InterPro" id="IPR001965">
    <property type="entry name" value="Znf_PHD"/>
</dbReference>
<evidence type="ECO:0000256" key="4">
    <source>
        <dbReference type="ARBA" id="ARBA00022833"/>
    </source>
</evidence>
<feature type="region of interest" description="Disordered" evidence="7">
    <location>
        <begin position="651"/>
        <end position="781"/>
    </location>
</feature>
<proteinExistence type="predicted"/>
<dbReference type="Proteomes" id="UP000703661">
    <property type="component" value="Unassembled WGS sequence"/>
</dbReference>
<comment type="subcellular location">
    <subcellularLocation>
        <location evidence="1">Nucleus</location>
    </subcellularLocation>
</comment>
<feature type="region of interest" description="Disordered" evidence="7">
    <location>
        <begin position="1398"/>
        <end position="1426"/>
    </location>
</feature>
<keyword evidence="5" id="KW-0539">Nucleus</keyword>
<feature type="compositionally biased region" description="Polar residues" evidence="7">
    <location>
        <begin position="106"/>
        <end position="118"/>
    </location>
</feature>
<evidence type="ECO:0000256" key="6">
    <source>
        <dbReference type="PROSITE-ProRule" id="PRU00146"/>
    </source>
</evidence>
<dbReference type="OrthoDB" id="436852at2759"/>
<evidence type="ECO:0000256" key="2">
    <source>
        <dbReference type="ARBA" id="ARBA00022723"/>
    </source>
</evidence>
<feature type="compositionally biased region" description="Basic and acidic residues" evidence="7">
    <location>
        <begin position="223"/>
        <end position="233"/>
    </location>
</feature>
<feature type="region of interest" description="Disordered" evidence="7">
    <location>
        <begin position="1542"/>
        <end position="1612"/>
    </location>
</feature>
<dbReference type="Pfam" id="PF00628">
    <property type="entry name" value="PHD"/>
    <property type="match status" value="1"/>
</dbReference>
<feature type="compositionally biased region" description="Polar residues" evidence="7">
    <location>
        <begin position="35"/>
        <end position="63"/>
    </location>
</feature>
<feature type="compositionally biased region" description="Polar residues" evidence="7">
    <location>
        <begin position="403"/>
        <end position="422"/>
    </location>
</feature>
<feature type="region of interest" description="Disordered" evidence="7">
    <location>
        <begin position="196"/>
        <end position="251"/>
    </location>
</feature>
<sequence length="1910" mass="206308">MLDSDSGSSELSDASSLSSDNSSGSEADVSKDKPQSTALRNKQQYSTLNRPSLNPSHPPLTSTHRIRQHGAHASLSLSASGSDDGSNSEESSGADEDIAHNRKNAKSSSPNAPISLSASKPVYSQEVMNRSMMLMPANAKYNAHSQTPTSSRGRGRGRGRALLSGHRPHKYDATSTTVIDFEGFSTALEDSKETKELASSKAATPASVSDAASTTDVVRKKKGADQSKLKDSRSTSGTNGKQKLGSRKVGRPKSVSKDVYCVCRGPYDGVEFMIACDRCEEWFHGRCIEMKPQEAKKSSHYYCDTCQKIRRMFGVVTAPEEYSKPSKSTGKIKKSSEKRSGKQHAGVSSSEDRLPLLKIKVESSSRNSQSYNANPISSFANSTSAQAATDPTPFLHRTQIQPHFSSKPASSPSRDHIQSSAALKQIPDMVEDRDVRYVTHYDTTSITSVSRVVIHWGLTNKDDHFRTSIADTNYFLPDRVSQDDDEEDICPICDFECTCNANNNEDSMRVTSPVAKSMSNADDVHALTAIKVPFQPSLGLQSGSATHDSDAVDAENHRSFLNAEKRPVIRAESSSTTLDEAFHTSAKNPMSIPSTQRRLSVIRRGGKSIGKYPMKESRSQYGAYSRGKSIKSGKANIFIYKDSRIDLESDISNEFSDDDDDQDALDSDQGGFSHSLDDVTPTQTPTRYESDAESDGADDMNDSLSMGSSSSLSDVEGDSARPIGDLSPRPKGSGKIVIGKKWSRPHVSNSTGLSFVESNSTAERSQVVKKRGPGRPKKIRDPLIVSREDEMTLYTPAVAARKLIATYPQKGESSKPIRVTVKPKARAELPFIAYDPEVAEDVMALNSLDNENEVRDGTAKAAIATPQASGSRSEAFSEGDIFGDGDLSDELSGDLSDIMSEDFDDLSGESLDFSSSDEEDETSSSSPREFNYSEMEEQDESLVDSDSSLNSITSDSSDSSDLETETASDEDEEIVVYDHEGSEESIDEEELLILEEQERLILAKAHGLLDVFSEEDSDPDRNPFESSEDDDDDEEDERVFDGDDDDVYSDEYYDDDYPDDEYEEMDEQAILAQLKGVQSDIQALMMIPPEQQEQLLLLQHYEEAHRQQQQQDRLQPQGQEQLSQDQFQNSQSQETQSQELDPQQGAQMANLLETSSFLPQFDINVPDLDAVSQQLAASLADSIAKSMAGAKQALEGSLLSEAAMDGDISIQPIDPISTESSIGAPLNVSPRSTSSLSPGPLEETWSAPLPSSPNSLDSNSASIPTPANTPTPSGAITGTSPSIPGSSGMESQQQSPGGSSSGLAQKQLVSQGKIQSLSHSPTYKPLTSTAVSTIGGPSIQPIQPRLSSGEKFPESFTRIQDAGSAAFKEEAQKALDGIGGNCSNLDKSIIPESEMGTIDAPKIGLDSGNTSDDTSLDAHTAETRKRKGEDIMLKETRSCQGKRRHLLIGSTKGDLKNETLISVPTPESEVSLPSSSLSSPPVSSLSVESITPFHVTTTNSSVDSPSSFSVTPTAELTPPLVYDFTKAVMPFMDPSARIFSSNVTQRRGSASQSLRMRKNSLKGKEPKQQTDVMPMDDLLDTSALYGRSSSRSPSPDRAEVGEEGDNEISRSMLKDLNRWERVPIGTFRRSRRPSSPYVGLQGALKFGNATMPATLLADHQQHQQQLHRESQRRIHKRPPGARKHRNPTPLVSDVGSQGRRPEDLSQSLHGDKLLRRRRRAGSSSNGSLTHIPRLGSIGGLHMPSSGRRISKYAGSGLSSDMHVGLGVGLGGLTDSGITMDSTSNSSSSASRTISSSGVGGVGVGKDTDNTSGIEALKDLMTDSSQLPSSACPTPLHSPLFSATTAGSRVLHHSSGEPVVMSEDQSMGKVDGIDSRGEDSIVSHLELDIGKEMDGFHESLLAKTKAKSDKK</sequence>
<feature type="compositionally biased region" description="Low complexity" evidence="7">
    <location>
        <begin position="71"/>
        <end position="91"/>
    </location>
</feature>
<dbReference type="PANTHER" id="PTHR46174:SF1">
    <property type="entry name" value="CXXC-TYPE ZINC FINGER PROTEIN 1"/>
    <property type="match status" value="1"/>
</dbReference>
<comment type="caution">
    <text evidence="9">The sequence shown here is derived from an EMBL/GenBank/DDBJ whole genome shotgun (WGS) entry which is preliminary data.</text>
</comment>
<feature type="region of interest" description="Disordered" evidence="7">
    <location>
        <begin position="1"/>
        <end position="120"/>
    </location>
</feature>
<feature type="compositionally biased region" description="Basic residues" evidence="7">
    <location>
        <begin position="1673"/>
        <end position="1686"/>
    </location>
</feature>
<feature type="compositionally biased region" description="Low complexity" evidence="7">
    <location>
        <begin position="1"/>
        <end position="27"/>
    </location>
</feature>
<feature type="region of interest" description="Disordered" evidence="7">
    <location>
        <begin position="1658"/>
        <end position="1742"/>
    </location>
</feature>
<keyword evidence="4" id="KW-0862">Zinc</keyword>
<feature type="compositionally biased region" description="Polar residues" evidence="7">
    <location>
        <begin position="1263"/>
        <end position="1274"/>
    </location>
</feature>
<feature type="compositionally biased region" description="Polar residues" evidence="7">
    <location>
        <begin position="1542"/>
        <end position="1554"/>
    </location>
</feature>
<accession>A0A9P6T197</accession>
<dbReference type="GO" id="GO:0045893">
    <property type="term" value="P:positive regulation of DNA-templated transcription"/>
    <property type="evidence" value="ECO:0007669"/>
    <property type="project" value="TreeGrafter"/>
</dbReference>
<feature type="compositionally biased region" description="Basic and acidic residues" evidence="7">
    <location>
        <begin position="1699"/>
        <end position="1713"/>
    </location>
</feature>
<feature type="region of interest" description="Disordered" evidence="7">
    <location>
        <begin position="135"/>
        <end position="169"/>
    </location>
</feature>
<feature type="region of interest" description="Disordered" evidence="7">
    <location>
        <begin position="1011"/>
        <end position="1067"/>
    </location>
</feature>
<feature type="compositionally biased region" description="Low complexity" evidence="7">
    <location>
        <begin position="1778"/>
        <end position="1796"/>
    </location>
</feature>
<evidence type="ECO:0000256" key="7">
    <source>
        <dbReference type="SAM" id="MobiDB-lite"/>
    </source>
</evidence>
<dbReference type="InterPro" id="IPR013083">
    <property type="entry name" value="Znf_RING/FYVE/PHD"/>
</dbReference>
<feature type="region of interest" description="Disordered" evidence="7">
    <location>
        <begin position="1221"/>
        <end position="1349"/>
    </location>
</feature>
<evidence type="ECO:0000259" key="8">
    <source>
        <dbReference type="PROSITE" id="PS50016"/>
    </source>
</evidence>
<dbReference type="InterPro" id="IPR011011">
    <property type="entry name" value="Znf_FYVE_PHD"/>
</dbReference>
<dbReference type="InterPro" id="IPR037869">
    <property type="entry name" value="Spp1/CFP1"/>
</dbReference>
<evidence type="ECO:0000256" key="5">
    <source>
        <dbReference type="ARBA" id="ARBA00023242"/>
    </source>
</evidence>
<dbReference type="InterPro" id="IPR019786">
    <property type="entry name" value="Zinc_finger_PHD-type_CS"/>
</dbReference>
<dbReference type="PANTHER" id="PTHR46174">
    <property type="entry name" value="CXXC-TYPE ZINC FINGER PROTEIN 1"/>
    <property type="match status" value="1"/>
</dbReference>
<feature type="compositionally biased region" description="Acidic residues" evidence="7">
    <location>
        <begin position="958"/>
        <end position="975"/>
    </location>
</feature>
<feature type="compositionally biased region" description="Polar residues" evidence="7">
    <location>
        <begin position="206"/>
        <end position="216"/>
    </location>
</feature>
<feature type="region of interest" description="Disordered" evidence="7">
    <location>
        <begin position="320"/>
        <end position="351"/>
    </location>
</feature>
<feature type="compositionally biased region" description="Low complexity" evidence="7">
    <location>
        <begin position="1276"/>
        <end position="1302"/>
    </location>
</feature>
<feature type="compositionally biased region" description="Polar residues" evidence="7">
    <location>
        <begin position="1303"/>
        <end position="1332"/>
    </location>
</feature>
<feature type="region of interest" description="Disordered" evidence="7">
    <location>
        <begin position="1778"/>
        <end position="1806"/>
    </location>
</feature>
<feature type="compositionally biased region" description="Low complexity" evidence="7">
    <location>
        <begin position="944"/>
        <end position="957"/>
    </location>
</feature>
<feature type="region of interest" description="Disordered" evidence="7">
    <location>
        <begin position="857"/>
        <end position="987"/>
    </location>
</feature>
<feature type="compositionally biased region" description="Acidic residues" evidence="7">
    <location>
        <begin position="934"/>
        <end position="943"/>
    </location>
</feature>
<keyword evidence="3 6" id="KW-0863">Zinc-finger</keyword>
<feature type="compositionally biased region" description="Acidic residues" evidence="7">
    <location>
        <begin position="1026"/>
        <end position="1067"/>
    </location>
</feature>
<protein>
    <recommendedName>
        <fullName evidence="8">PHD-type domain-containing protein</fullName>
    </recommendedName>
</protein>
<dbReference type="PROSITE" id="PS01359">
    <property type="entry name" value="ZF_PHD_1"/>
    <property type="match status" value="1"/>
</dbReference>
<feature type="compositionally biased region" description="Low complexity" evidence="7">
    <location>
        <begin position="1107"/>
        <end position="1139"/>
    </location>
</feature>
<feature type="compositionally biased region" description="Acidic residues" evidence="7">
    <location>
        <begin position="651"/>
        <end position="666"/>
    </location>
</feature>
<dbReference type="Gene3D" id="3.30.40.10">
    <property type="entry name" value="Zinc/RING finger domain, C3HC4 (zinc finger)"/>
    <property type="match status" value="1"/>
</dbReference>
<dbReference type="SUPFAM" id="SSF57903">
    <property type="entry name" value="FYVE/PHD zinc finger"/>
    <property type="match status" value="1"/>
</dbReference>
<dbReference type="GO" id="GO:0048188">
    <property type="term" value="C:Set1C/COMPASS complex"/>
    <property type="evidence" value="ECO:0007669"/>
    <property type="project" value="InterPro"/>
</dbReference>
<feature type="compositionally biased region" description="Acidic residues" evidence="7">
    <location>
        <begin position="691"/>
        <end position="701"/>
    </location>
</feature>
<feature type="region of interest" description="Disordered" evidence="7">
    <location>
        <begin position="1103"/>
        <end position="1149"/>
    </location>
</feature>
<name>A0A9P6T197_9FUNG</name>
<feature type="compositionally biased region" description="Low complexity" evidence="7">
    <location>
        <begin position="702"/>
        <end position="714"/>
    </location>
</feature>
<evidence type="ECO:0000256" key="1">
    <source>
        <dbReference type="ARBA" id="ARBA00004123"/>
    </source>
</evidence>
<feature type="compositionally biased region" description="Basic residues" evidence="7">
    <location>
        <begin position="767"/>
        <end position="778"/>
    </location>
</feature>
<evidence type="ECO:0000256" key="3">
    <source>
        <dbReference type="ARBA" id="ARBA00022771"/>
    </source>
</evidence>
<dbReference type="GO" id="GO:0008270">
    <property type="term" value="F:zinc ion binding"/>
    <property type="evidence" value="ECO:0007669"/>
    <property type="project" value="UniProtKB-KW"/>
</dbReference>
<dbReference type="PROSITE" id="PS50016">
    <property type="entry name" value="ZF_PHD_2"/>
    <property type="match status" value="1"/>
</dbReference>
<feature type="domain" description="PHD-type" evidence="8">
    <location>
        <begin position="258"/>
        <end position="309"/>
    </location>
</feature>
<feature type="compositionally biased region" description="Low complexity" evidence="7">
    <location>
        <begin position="1246"/>
        <end position="1262"/>
    </location>
</feature>
<evidence type="ECO:0000313" key="10">
    <source>
        <dbReference type="Proteomes" id="UP000703661"/>
    </source>
</evidence>
<feature type="compositionally biased region" description="Polar residues" evidence="7">
    <location>
        <begin position="1140"/>
        <end position="1149"/>
    </location>
</feature>
<evidence type="ECO:0000313" key="9">
    <source>
        <dbReference type="EMBL" id="KAG0017240.1"/>
    </source>
</evidence>
<dbReference type="EMBL" id="JAAAID010000462">
    <property type="protein sequence ID" value="KAG0017240.1"/>
    <property type="molecule type" value="Genomic_DNA"/>
</dbReference>
<organism evidence="9 10">
    <name type="scientific">Entomortierella chlamydospora</name>
    <dbReference type="NCBI Taxonomy" id="101097"/>
    <lineage>
        <taxon>Eukaryota</taxon>
        <taxon>Fungi</taxon>
        <taxon>Fungi incertae sedis</taxon>
        <taxon>Mucoromycota</taxon>
        <taxon>Mortierellomycotina</taxon>
        <taxon>Mortierellomycetes</taxon>
        <taxon>Mortierellales</taxon>
        <taxon>Mortierellaceae</taxon>
        <taxon>Entomortierella</taxon>
    </lineage>
</organism>
<dbReference type="InterPro" id="IPR019787">
    <property type="entry name" value="Znf_PHD-finger"/>
</dbReference>
<reference evidence="9" key="1">
    <citation type="journal article" date="2020" name="Fungal Divers.">
        <title>Resolving the Mortierellaceae phylogeny through synthesis of multi-gene phylogenetics and phylogenomics.</title>
        <authorList>
            <person name="Vandepol N."/>
            <person name="Liber J."/>
            <person name="Desiro A."/>
            <person name="Na H."/>
            <person name="Kennedy M."/>
            <person name="Barry K."/>
            <person name="Grigoriev I.V."/>
            <person name="Miller A.N."/>
            <person name="O'Donnell K."/>
            <person name="Stajich J.E."/>
            <person name="Bonito G."/>
        </authorList>
    </citation>
    <scope>NUCLEOTIDE SEQUENCE</scope>
    <source>
        <strain evidence="9">NRRL 2769</strain>
    </source>
</reference>
<keyword evidence="10" id="KW-1185">Reference proteome</keyword>
<feature type="compositionally biased region" description="Acidic residues" evidence="7">
    <location>
        <begin position="881"/>
        <end position="892"/>
    </location>
</feature>
<gene>
    <name evidence="9" type="ORF">BGZ80_008498</name>
</gene>
<feature type="region of interest" description="Disordered" evidence="7">
    <location>
        <begin position="403"/>
        <end position="424"/>
    </location>
</feature>
<dbReference type="SMART" id="SM00249">
    <property type="entry name" value="PHD"/>
    <property type="match status" value="1"/>
</dbReference>